<proteinExistence type="predicted"/>
<evidence type="ECO:0000256" key="2">
    <source>
        <dbReference type="ARBA" id="ARBA00022643"/>
    </source>
</evidence>
<dbReference type="SUPFAM" id="SSF55785">
    <property type="entry name" value="PYP-like sensor domain (PAS domain)"/>
    <property type="match status" value="1"/>
</dbReference>
<evidence type="ECO:0000313" key="6">
    <source>
        <dbReference type="EMBL" id="CAE2221363.1"/>
    </source>
</evidence>
<evidence type="ECO:0000256" key="1">
    <source>
        <dbReference type="ARBA" id="ARBA00022630"/>
    </source>
</evidence>
<dbReference type="EMBL" id="HBKQ01012432">
    <property type="protein sequence ID" value="CAE2221363.1"/>
    <property type="molecule type" value="Transcribed_RNA"/>
</dbReference>
<keyword evidence="2" id="KW-0288">FMN</keyword>
<reference evidence="6" key="1">
    <citation type="submission" date="2021-01" db="EMBL/GenBank/DDBJ databases">
        <authorList>
            <person name="Corre E."/>
            <person name="Pelletier E."/>
            <person name="Niang G."/>
            <person name="Scheremetjew M."/>
            <person name="Finn R."/>
            <person name="Kale V."/>
            <person name="Holt S."/>
            <person name="Cochrane G."/>
            <person name="Meng A."/>
            <person name="Brown T."/>
            <person name="Cohen L."/>
        </authorList>
    </citation>
    <scope>NUCLEOTIDE SEQUENCE</scope>
    <source>
        <strain evidence="6">Isolate 1302-5</strain>
    </source>
</reference>
<feature type="domain" description="PAS" evidence="4">
    <location>
        <begin position="364"/>
        <end position="413"/>
    </location>
</feature>
<dbReference type="PROSITE" id="PS50217">
    <property type="entry name" value="BZIP"/>
    <property type="match status" value="1"/>
</dbReference>
<dbReference type="CDD" id="cd00130">
    <property type="entry name" value="PAS"/>
    <property type="match status" value="1"/>
</dbReference>
<dbReference type="PANTHER" id="PTHR47429">
    <property type="entry name" value="PROTEIN TWIN LOV 1"/>
    <property type="match status" value="1"/>
</dbReference>
<dbReference type="Pfam" id="PF00170">
    <property type="entry name" value="bZIP_1"/>
    <property type="match status" value="1"/>
</dbReference>
<evidence type="ECO:0008006" key="7">
    <source>
        <dbReference type="Google" id="ProtNLM"/>
    </source>
</evidence>
<dbReference type="GO" id="GO:0003700">
    <property type="term" value="F:DNA-binding transcription factor activity"/>
    <property type="evidence" value="ECO:0007669"/>
    <property type="project" value="InterPro"/>
</dbReference>
<dbReference type="InterPro" id="IPR004827">
    <property type="entry name" value="bZIP"/>
</dbReference>
<evidence type="ECO:0000259" key="5">
    <source>
        <dbReference type="PROSITE" id="PS50217"/>
    </source>
</evidence>
<accession>A0A7S4I7W9</accession>
<gene>
    <name evidence="6" type="ORF">OAUR00152_LOCUS8469</name>
</gene>
<dbReference type="PROSITE" id="PS50112">
    <property type="entry name" value="PAS"/>
    <property type="match status" value="1"/>
</dbReference>
<name>A0A7S4I7W9_9STRA</name>
<keyword evidence="1" id="KW-0285">Flavoprotein</keyword>
<dbReference type="InterPro" id="IPR035965">
    <property type="entry name" value="PAS-like_dom_sf"/>
</dbReference>
<dbReference type="Gene3D" id="1.20.5.170">
    <property type="match status" value="1"/>
</dbReference>
<feature type="domain" description="BZIP" evidence="5">
    <location>
        <begin position="245"/>
        <end position="288"/>
    </location>
</feature>
<organism evidence="6">
    <name type="scientific">Odontella aurita</name>
    <dbReference type="NCBI Taxonomy" id="265563"/>
    <lineage>
        <taxon>Eukaryota</taxon>
        <taxon>Sar</taxon>
        <taxon>Stramenopiles</taxon>
        <taxon>Ochrophyta</taxon>
        <taxon>Bacillariophyta</taxon>
        <taxon>Mediophyceae</taxon>
        <taxon>Biddulphiophycidae</taxon>
        <taxon>Eupodiscales</taxon>
        <taxon>Odontellaceae</taxon>
        <taxon>Odontella</taxon>
    </lineage>
</organism>
<dbReference type="Pfam" id="PF13426">
    <property type="entry name" value="PAS_9"/>
    <property type="match status" value="1"/>
</dbReference>
<dbReference type="AlphaFoldDB" id="A0A7S4I7W9"/>
<dbReference type="Gene3D" id="3.30.450.20">
    <property type="entry name" value="PAS domain"/>
    <property type="match status" value="1"/>
</dbReference>
<dbReference type="GO" id="GO:0005634">
    <property type="term" value="C:nucleus"/>
    <property type="evidence" value="ECO:0007669"/>
    <property type="project" value="TreeGrafter"/>
</dbReference>
<keyword evidence="3" id="KW-0157">Chromophore</keyword>
<dbReference type="InterPro" id="IPR000014">
    <property type="entry name" value="PAS"/>
</dbReference>
<dbReference type="InterPro" id="IPR046347">
    <property type="entry name" value="bZIP_sf"/>
</dbReference>
<evidence type="ECO:0000259" key="4">
    <source>
        <dbReference type="PROSITE" id="PS50112"/>
    </source>
</evidence>
<dbReference type="PANTHER" id="PTHR47429:SF2">
    <property type="entry name" value="PROTEIN TWIN LOV 1"/>
    <property type="match status" value="1"/>
</dbReference>
<dbReference type="SUPFAM" id="SSF57959">
    <property type="entry name" value="Leucine zipper domain"/>
    <property type="match status" value="1"/>
</dbReference>
<dbReference type="CDD" id="cd14809">
    <property type="entry name" value="bZIP_AUREO-like"/>
    <property type="match status" value="1"/>
</dbReference>
<sequence>MSHDAFQNGGMVQRPMFAPQGGKMGEDFDLNDLFADYLMTEVDDPMNPANLSMGAHPGATVAASLAQQQQHGALAQTAQAAVPAAAALPTGRGIKTAWHTGTMPVAPAPAQHFVEPMVKRYKVEDGQAAVNPLVAGIPAAAPAGSAISGRLGFSMVGGQVALPGQVAAAQKPQPEASKVPLPVGVGIRVGGAVGAVQPGGVQMTHTQWGGAVGQAQPGHPGATPGQFLMWGGMGGAAGVGGGVSEHAVAERRQRNREHAKRSRVRKKFMLESLQEQVRGLQKENEQLRMLIQKRIPRHAQKIINDVCSKNPLFSDEAEAQPSVPIPEGGEKKSSTELMKSDFSLIECLTSGQQNFVLSDPRLPDNPIVYASEGFYELTGYTREQVLGRNCRFLQGPGTDQKAVDVIRTAIANGTECTTCLLNYKADGTPFWNQFFVAALRDQDNCIVNYVGVQCEVEADAGATALEDKVNSVLPLQKKGDEEDDKDD</sequence>
<dbReference type="NCBIfam" id="TIGR00229">
    <property type="entry name" value="sensory_box"/>
    <property type="match status" value="1"/>
</dbReference>
<evidence type="ECO:0000256" key="3">
    <source>
        <dbReference type="ARBA" id="ARBA00022991"/>
    </source>
</evidence>
<protein>
    <recommendedName>
        <fullName evidence="7">LOV domain-containing protein</fullName>
    </recommendedName>
</protein>
<dbReference type="FunFam" id="3.30.450.20:FF:000135">
    <property type="entry name" value="Ptaureo1a lov2 domain"/>
    <property type="match status" value="1"/>
</dbReference>